<gene>
    <name evidence="2" type="ORF">B0T26DRAFT_753601</name>
</gene>
<dbReference type="InterPro" id="IPR011009">
    <property type="entry name" value="Kinase-like_dom_sf"/>
</dbReference>
<reference evidence="2" key="1">
    <citation type="submission" date="2023-06" db="EMBL/GenBank/DDBJ databases">
        <title>Genome-scale phylogeny and comparative genomics of the fungal order Sordariales.</title>
        <authorList>
            <consortium name="Lawrence Berkeley National Laboratory"/>
            <person name="Hensen N."/>
            <person name="Bonometti L."/>
            <person name="Westerberg I."/>
            <person name="Brannstrom I.O."/>
            <person name="Guillou S."/>
            <person name="Cros-Aarteil S."/>
            <person name="Calhoun S."/>
            <person name="Haridas S."/>
            <person name="Kuo A."/>
            <person name="Mondo S."/>
            <person name="Pangilinan J."/>
            <person name="Riley R."/>
            <person name="LaButti K."/>
            <person name="Andreopoulos B."/>
            <person name="Lipzen A."/>
            <person name="Chen C."/>
            <person name="Yanf M."/>
            <person name="Daum C."/>
            <person name="Ng V."/>
            <person name="Clum A."/>
            <person name="Steindorff A."/>
            <person name="Ohm R."/>
            <person name="Martin F."/>
            <person name="Silar P."/>
            <person name="Natvig D."/>
            <person name="Lalanne C."/>
            <person name="Gautier V."/>
            <person name="Ament-velasquez S.L."/>
            <person name="Kruys A."/>
            <person name="Hutchinson M.I."/>
            <person name="Powell A.J."/>
            <person name="Barry K."/>
            <person name="Miller A.N."/>
            <person name="Grigoriev I.V."/>
            <person name="Debuchy R."/>
            <person name="Gladieux P."/>
            <person name="Thoren M.H."/>
            <person name="Johannesson H."/>
        </authorList>
    </citation>
    <scope>NUCLEOTIDE SEQUENCE</scope>
    <source>
        <strain evidence="2">SMH2392-1A</strain>
    </source>
</reference>
<dbReference type="PROSITE" id="PS50011">
    <property type="entry name" value="PROTEIN_KINASE_DOM"/>
    <property type="match status" value="1"/>
</dbReference>
<dbReference type="Gene3D" id="1.10.510.10">
    <property type="entry name" value="Transferase(Phosphotransferase) domain 1"/>
    <property type="match status" value="1"/>
</dbReference>
<name>A0AA40ACS1_9PEZI</name>
<keyword evidence="3" id="KW-1185">Reference proteome</keyword>
<dbReference type="GO" id="GO:0004672">
    <property type="term" value="F:protein kinase activity"/>
    <property type="evidence" value="ECO:0007669"/>
    <property type="project" value="InterPro"/>
</dbReference>
<feature type="domain" description="Protein kinase" evidence="1">
    <location>
        <begin position="1"/>
        <end position="192"/>
    </location>
</feature>
<sequence length="195" mass="21831">MKQMRTKPGYQVIDAKIDTVALQQLLSMKYTDGVSYEPKIAVVDFGSAFEPSVQEKERTAIPLTYMAPDATAAGRLLAIFENWEHFCGPIPRHYRQIISHALLADNVNIEARFPSFDDPNKPALSNLMADEELIHPNSAGSAWGLSSSQLERAIDKLGTDNANRLIGLLCAILKWMPEERLSVEQIINHPFFGQY</sequence>
<dbReference type="RefSeq" id="XP_060294825.1">
    <property type="nucleotide sequence ID" value="XM_060445708.1"/>
</dbReference>
<dbReference type="EMBL" id="JAUIRO010000005">
    <property type="protein sequence ID" value="KAK0713502.1"/>
    <property type="molecule type" value="Genomic_DNA"/>
</dbReference>
<protein>
    <recommendedName>
        <fullName evidence="1">Protein kinase domain-containing protein</fullName>
    </recommendedName>
</protein>
<evidence type="ECO:0000259" key="1">
    <source>
        <dbReference type="PROSITE" id="PS50011"/>
    </source>
</evidence>
<proteinExistence type="predicted"/>
<dbReference type="AlphaFoldDB" id="A0AA40ACS1"/>
<dbReference type="GeneID" id="85328978"/>
<dbReference type="SUPFAM" id="SSF56112">
    <property type="entry name" value="Protein kinase-like (PK-like)"/>
    <property type="match status" value="1"/>
</dbReference>
<dbReference type="Proteomes" id="UP001172101">
    <property type="component" value="Unassembled WGS sequence"/>
</dbReference>
<dbReference type="GO" id="GO:0005524">
    <property type="term" value="F:ATP binding"/>
    <property type="evidence" value="ECO:0007669"/>
    <property type="project" value="InterPro"/>
</dbReference>
<evidence type="ECO:0000313" key="2">
    <source>
        <dbReference type="EMBL" id="KAK0713502.1"/>
    </source>
</evidence>
<dbReference type="InterPro" id="IPR000719">
    <property type="entry name" value="Prot_kinase_dom"/>
</dbReference>
<accession>A0AA40ACS1</accession>
<organism evidence="2 3">
    <name type="scientific">Lasiosphaeria miniovina</name>
    <dbReference type="NCBI Taxonomy" id="1954250"/>
    <lineage>
        <taxon>Eukaryota</taxon>
        <taxon>Fungi</taxon>
        <taxon>Dikarya</taxon>
        <taxon>Ascomycota</taxon>
        <taxon>Pezizomycotina</taxon>
        <taxon>Sordariomycetes</taxon>
        <taxon>Sordariomycetidae</taxon>
        <taxon>Sordariales</taxon>
        <taxon>Lasiosphaeriaceae</taxon>
        <taxon>Lasiosphaeria</taxon>
    </lineage>
</organism>
<evidence type="ECO:0000313" key="3">
    <source>
        <dbReference type="Proteomes" id="UP001172101"/>
    </source>
</evidence>
<comment type="caution">
    <text evidence="2">The sequence shown here is derived from an EMBL/GenBank/DDBJ whole genome shotgun (WGS) entry which is preliminary data.</text>
</comment>